<dbReference type="EnsemblPlants" id="OMERI07G12830.2">
    <property type="protein sequence ID" value="OMERI07G12830.2"/>
    <property type="gene ID" value="OMERI07G12830"/>
</dbReference>
<dbReference type="Proteomes" id="UP000008021">
    <property type="component" value="Chromosome 7"/>
</dbReference>
<dbReference type="Pfam" id="PF01612">
    <property type="entry name" value="DNA_pol_A_exo1"/>
    <property type="match status" value="1"/>
</dbReference>
<dbReference type="InterPro" id="IPR000131">
    <property type="entry name" value="ATP_synth_F1_gsu"/>
</dbReference>
<evidence type="ECO:0000259" key="11">
    <source>
        <dbReference type="PROSITE" id="PS50967"/>
    </source>
</evidence>
<dbReference type="InterPro" id="IPR002562">
    <property type="entry name" value="3'-5'_exonuclease_dom"/>
</dbReference>
<dbReference type="SMART" id="SM00474">
    <property type="entry name" value="35EXOc"/>
    <property type="match status" value="1"/>
</dbReference>
<evidence type="ECO:0000256" key="9">
    <source>
        <dbReference type="ARBA" id="ARBA00023310"/>
    </source>
</evidence>
<evidence type="ECO:0000256" key="3">
    <source>
        <dbReference type="ARBA" id="ARBA00022448"/>
    </source>
</evidence>
<feature type="compositionally biased region" description="Polar residues" evidence="10">
    <location>
        <begin position="797"/>
        <end position="821"/>
    </location>
</feature>
<feature type="region of interest" description="Disordered" evidence="10">
    <location>
        <begin position="87"/>
        <end position="115"/>
    </location>
</feature>
<dbReference type="STRING" id="40149.A0A0E0EBX0"/>
<feature type="compositionally biased region" description="Polar residues" evidence="10">
    <location>
        <begin position="887"/>
        <end position="896"/>
    </location>
</feature>
<dbReference type="HAMAP" id="MF_00815">
    <property type="entry name" value="ATP_synth_gamma_bact"/>
    <property type="match status" value="1"/>
</dbReference>
<dbReference type="CDD" id="cd12151">
    <property type="entry name" value="F1-ATPase_gamma"/>
    <property type="match status" value="1"/>
</dbReference>
<keyword evidence="6" id="KW-0793">Thylakoid</keyword>
<name>A0A0E0EBX0_9ORYZ</name>
<comment type="similarity">
    <text evidence="2">Belongs to the ATPase gamma chain family.</text>
</comment>
<evidence type="ECO:0000256" key="8">
    <source>
        <dbReference type="ARBA" id="ARBA00023196"/>
    </source>
</evidence>
<dbReference type="InterPro" id="IPR045092">
    <property type="entry name" value="Rrp6-like"/>
</dbReference>
<dbReference type="GO" id="GO:0046933">
    <property type="term" value="F:proton-transporting ATP synthase activity, rotational mechanism"/>
    <property type="evidence" value="ECO:0007669"/>
    <property type="project" value="InterPro"/>
</dbReference>
<dbReference type="Pfam" id="PF00570">
    <property type="entry name" value="HRDC"/>
    <property type="match status" value="1"/>
</dbReference>
<dbReference type="PROSITE" id="PS00153">
    <property type="entry name" value="ATPASE_GAMMA"/>
    <property type="match status" value="1"/>
</dbReference>
<keyword evidence="7" id="KW-0472">Membrane</keyword>
<dbReference type="FunFam" id="1.10.287.80:FF:000004">
    <property type="entry name" value="ATP synthase gamma chain, chloroplastic"/>
    <property type="match status" value="1"/>
</dbReference>
<evidence type="ECO:0000256" key="2">
    <source>
        <dbReference type="ARBA" id="ARBA00007681"/>
    </source>
</evidence>
<dbReference type="PROSITE" id="PS50967">
    <property type="entry name" value="HRDC"/>
    <property type="match status" value="1"/>
</dbReference>
<evidence type="ECO:0000256" key="10">
    <source>
        <dbReference type="SAM" id="MobiDB-lite"/>
    </source>
</evidence>
<dbReference type="NCBIfam" id="TIGR01146">
    <property type="entry name" value="ATPsyn_F1gamma"/>
    <property type="match status" value="1"/>
</dbReference>
<dbReference type="GO" id="GO:0000166">
    <property type="term" value="F:nucleotide binding"/>
    <property type="evidence" value="ECO:0007669"/>
    <property type="project" value="InterPro"/>
</dbReference>
<dbReference type="InterPro" id="IPR012337">
    <property type="entry name" value="RNaseH-like_sf"/>
</dbReference>
<dbReference type="InterPro" id="IPR044876">
    <property type="entry name" value="HRDC_dom_sf"/>
</dbReference>
<dbReference type="PRINTS" id="PR00126">
    <property type="entry name" value="ATPASEGAMMA"/>
</dbReference>
<sequence>MPTANLRSRAAAATAAAACLAALAVAALLHRRRRRGRARAPASPGLLGGRRGRRPRRACEEEEKPQARFRRVVADNSYSAFKHLRRQGAGPVGSGHHGSEAQPTSQESSQKVHPFEEEITSLLNNPPDFQNFMPGDQCPEMSTSYNWVETDAQLEDLARLLDDEKAFAVDTEQHSLRSFLGYTALMQISTQKADYLIDTIALHDVMSILRPVFANPSICKIFHGADNDVLWLQRDFHIYVVNMFDTAKACEVLSKPQKSLAYLLELYCGVTTDKTMQREDWRLRPLTPEMIQYARCDAHYLLYIANCLASELHAKTYDASDSPNDKINFFFEASHRSNMVCMQLYAKEIECPPGASSAASIFSKNLQSHGLDSYKSSEVKDLVWKICAWRDLMARMHDESLRYVLSDQAIASLAVSVPRGPTEVCSAILETETSNSTVYPSLPPPSPIVVAHAEELRYLIEDFTVSMDAIFKNLLEKYKDPSRLCRLSVFNYNLVSQLSLKQKNMFSFASSGEKLLMAPTNKKASRELFIKKFSCKSPVYHNCRIYASDGRLLCYCDRKKLEWYIQRNLAKLIEDNPPAIVLLFEPKGRPEDEDNDFYIQSKKNICVGCGEKSHYIRYRIIPSCYRMHFPEHLKSHRSHDIVLLCVDCHEIAHSAAEKYKRQIAKEFGVPLFVQKILNSGDISLIAGASLSEDKSNGTGVSPLQLRTAAMALLRHGSNMPLNRCEELMQIVRSYYGGRDVTPEDLEMALLVGMSPNERRRHSKKNGFSYRSQAQNVIRKSNSNGIVENNEHDPENGYTEQFSKNGVENNSHPDIDENNNQLGIDEHTSQLGSGGNKIHGPTLSKESTIYPPRMANPISDSSMEADTVQQASLGGNPANGDLDRDPCGSNNSNQAIPQNGDKKISLLGHGHHGKQVVELLLSNGGEEAINQFSQRWRQVFVAALHPRYLPSGWNIKHSGRRDFGDFSVYKPSKKPPAADQSETLAAAAVEAVVSSRPFSEALVEVLYNMNQEIQTEDIDLPLTRIRPVKKVALVVLTGERGLCGSFNNNVLKKAETRIEELKQLGLEYTVVSVGKKGNAYFIRRPFIPTERTLEVNGIPTVKDSQSICDLVYSLFVSEAVDKVELLYSKFVSLVRSDPIIQTLLPMSPKGEICDINGVCVDATEDELFRLTTKEGKLTVEREKVKIETQPFSPVVQFEQDPVQILDALLPLYLNSQILRALQESLASELAARMSAMSSATDNAIELRKNLSMVYNRQRQAKITGEILEIVAGADALA</sequence>
<dbReference type="Gramene" id="OMERI07G12830.2">
    <property type="protein sequence ID" value="OMERI07G12830.2"/>
    <property type="gene ID" value="OMERI07G12830"/>
</dbReference>
<evidence type="ECO:0000256" key="7">
    <source>
        <dbReference type="ARBA" id="ARBA00023136"/>
    </source>
</evidence>
<dbReference type="Gene3D" id="3.40.1380.10">
    <property type="match status" value="1"/>
</dbReference>
<dbReference type="PANTHER" id="PTHR12124:SF68">
    <property type="entry name" value="PROTEIN RRP6-LIKE 3"/>
    <property type="match status" value="1"/>
</dbReference>
<dbReference type="Pfam" id="PF00231">
    <property type="entry name" value="ATP-synt"/>
    <property type="match status" value="1"/>
</dbReference>
<organism evidence="12">
    <name type="scientific">Oryza meridionalis</name>
    <dbReference type="NCBI Taxonomy" id="40149"/>
    <lineage>
        <taxon>Eukaryota</taxon>
        <taxon>Viridiplantae</taxon>
        <taxon>Streptophyta</taxon>
        <taxon>Embryophyta</taxon>
        <taxon>Tracheophyta</taxon>
        <taxon>Spermatophyta</taxon>
        <taxon>Magnoliopsida</taxon>
        <taxon>Liliopsida</taxon>
        <taxon>Poales</taxon>
        <taxon>Poaceae</taxon>
        <taxon>BOP clade</taxon>
        <taxon>Oryzoideae</taxon>
        <taxon>Oryzeae</taxon>
        <taxon>Oryzinae</taxon>
        <taxon>Oryza</taxon>
    </lineage>
</organism>
<keyword evidence="4" id="KW-0375">Hydrogen ion transport</keyword>
<dbReference type="eggNOG" id="KOG4373">
    <property type="taxonomic scope" value="Eukaryota"/>
</dbReference>
<feature type="compositionally biased region" description="Polar residues" evidence="10">
    <location>
        <begin position="857"/>
        <end position="872"/>
    </location>
</feature>
<feature type="domain" description="HRDC" evidence="11">
    <location>
        <begin position="376"/>
        <end position="459"/>
    </location>
</feature>
<dbReference type="GO" id="GO:0071036">
    <property type="term" value="P:nuclear polyadenylation-dependent snoRNA catabolic process"/>
    <property type="evidence" value="ECO:0007669"/>
    <property type="project" value="TreeGrafter"/>
</dbReference>
<comment type="subcellular location">
    <subcellularLocation>
        <location evidence="1">Membrane</location>
        <topology evidence="1">Peripheral membrane protein</topology>
    </subcellularLocation>
</comment>
<evidence type="ECO:0000256" key="6">
    <source>
        <dbReference type="ARBA" id="ARBA00023078"/>
    </source>
</evidence>
<reference evidence="12" key="2">
    <citation type="submission" date="2018-05" db="EMBL/GenBank/DDBJ databases">
        <title>OmerRS3 (Oryza meridionalis Reference Sequence Version 3).</title>
        <authorList>
            <person name="Zhang J."/>
            <person name="Kudrna D."/>
            <person name="Lee S."/>
            <person name="Talag J."/>
            <person name="Welchert J."/>
            <person name="Wing R.A."/>
        </authorList>
    </citation>
    <scope>NUCLEOTIDE SEQUENCE [LARGE SCALE GENOMIC DNA]</scope>
    <source>
        <strain evidence="12">cv. OR44</strain>
    </source>
</reference>
<dbReference type="eggNOG" id="KOG2206">
    <property type="taxonomic scope" value="Eukaryota"/>
</dbReference>
<dbReference type="GO" id="GO:0071039">
    <property type="term" value="P:nuclear polyadenylation-dependent CUT catabolic process"/>
    <property type="evidence" value="ECO:0007669"/>
    <property type="project" value="TreeGrafter"/>
</dbReference>
<accession>A0A0E0EBX0</accession>
<protein>
    <recommendedName>
        <fullName evidence="11">HRDC domain-containing protein</fullName>
    </recommendedName>
</protein>
<feature type="region of interest" description="Disordered" evidence="10">
    <location>
        <begin position="32"/>
        <end position="66"/>
    </location>
</feature>
<dbReference type="GO" id="GO:0045259">
    <property type="term" value="C:proton-transporting ATP synthase complex"/>
    <property type="evidence" value="ECO:0007669"/>
    <property type="project" value="UniProtKB-KW"/>
</dbReference>
<keyword evidence="3" id="KW-0813">Transport</keyword>
<dbReference type="Gene3D" id="1.10.287.80">
    <property type="entry name" value="ATP synthase, gamma subunit, helix hairpin domain"/>
    <property type="match status" value="1"/>
</dbReference>
<dbReference type="AlphaFoldDB" id="A0A0E0EBX0"/>
<keyword evidence="8" id="KW-0139">CF(1)</keyword>
<dbReference type="FunFam" id="3.40.1380.10:FF:000004">
    <property type="entry name" value="ATP synthase gamma chain, chloroplastic"/>
    <property type="match status" value="1"/>
</dbReference>
<dbReference type="InterPro" id="IPR010997">
    <property type="entry name" value="HRDC-like_sf"/>
</dbReference>
<dbReference type="SUPFAM" id="SSF53098">
    <property type="entry name" value="Ribonuclease H-like"/>
    <property type="match status" value="1"/>
</dbReference>
<reference evidence="12" key="1">
    <citation type="submission" date="2015-04" db="UniProtKB">
        <authorList>
            <consortium name="EnsemblPlants"/>
        </authorList>
    </citation>
    <scope>IDENTIFICATION</scope>
</reference>
<dbReference type="GO" id="GO:0003727">
    <property type="term" value="F:single-stranded RNA binding"/>
    <property type="evidence" value="ECO:0007669"/>
    <property type="project" value="TreeGrafter"/>
</dbReference>
<dbReference type="GO" id="GO:0071040">
    <property type="term" value="P:nuclear polyadenylation-dependent antisense transcript catabolic process"/>
    <property type="evidence" value="ECO:0007669"/>
    <property type="project" value="TreeGrafter"/>
</dbReference>
<dbReference type="GO" id="GO:0071051">
    <property type="term" value="P:poly(A)-dependent snoRNA 3'-end processing"/>
    <property type="evidence" value="ECO:0007669"/>
    <property type="project" value="TreeGrafter"/>
</dbReference>
<evidence type="ECO:0000256" key="1">
    <source>
        <dbReference type="ARBA" id="ARBA00004170"/>
    </source>
</evidence>
<dbReference type="FunFam" id="1.10.150.80:FF:000008">
    <property type="entry name" value="Polynucleotidyl transferase ribonuclease H fold protein with HRDC domain"/>
    <property type="match status" value="1"/>
</dbReference>
<dbReference type="GO" id="GO:0000175">
    <property type="term" value="F:3'-5'-RNA exonuclease activity"/>
    <property type="evidence" value="ECO:0007669"/>
    <property type="project" value="InterPro"/>
</dbReference>
<dbReference type="InterPro" id="IPR002121">
    <property type="entry name" value="HRDC_dom"/>
</dbReference>
<dbReference type="PANTHER" id="PTHR12124">
    <property type="entry name" value="POLYMYOSITIS/SCLERODERMA AUTOANTIGEN-RELATED"/>
    <property type="match status" value="1"/>
</dbReference>
<dbReference type="Gene3D" id="1.10.150.80">
    <property type="entry name" value="HRDC domain"/>
    <property type="match status" value="1"/>
</dbReference>
<dbReference type="GO" id="GO:0071037">
    <property type="term" value="P:nuclear polyadenylation-dependent snRNA catabolic process"/>
    <property type="evidence" value="ECO:0007669"/>
    <property type="project" value="TreeGrafter"/>
</dbReference>
<dbReference type="GO" id="GO:0000467">
    <property type="term" value="P:exonucleolytic trimming to generate mature 3'-end of 5.8S rRNA from tricistronic rRNA transcript (SSU-rRNA, 5.8S rRNA, LSU-rRNA)"/>
    <property type="evidence" value="ECO:0007669"/>
    <property type="project" value="InterPro"/>
</dbReference>
<dbReference type="GO" id="GO:0071044">
    <property type="term" value="P:histone mRNA catabolic process"/>
    <property type="evidence" value="ECO:0007669"/>
    <property type="project" value="TreeGrafter"/>
</dbReference>
<evidence type="ECO:0000256" key="4">
    <source>
        <dbReference type="ARBA" id="ARBA00022781"/>
    </source>
</evidence>
<dbReference type="GO" id="GO:0071038">
    <property type="term" value="P:TRAMP-dependent tRNA surveillance pathway"/>
    <property type="evidence" value="ECO:0007669"/>
    <property type="project" value="TreeGrafter"/>
</dbReference>
<evidence type="ECO:0000313" key="12">
    <source>
        <dbReference type="EnsemblPlants" id="OMERI07G12830.2"/>
    </source>
</evidence>
<dbReference type="SUPFAM" id="SSF47819">
    <property type="entry name" value="HRDC-like"/>
    <property type="match status" value="1"/>
</dbReference>
<dbReference type="GO" id="GO:0000176">
    <property type="term" value="C:nuclear exosome (RNase complex)"/>
    <property type="evidence" value="ECO:0007669"/>
    <property type="project" value="TreeGrafter"/>
</dbReference>
<proteinExistence type="inferred from homology"/>
<dbReference type="SUPFAM" id="SSF52943">
    <property type="entry name" value="ATP synthase (F1-ATPase), gamma subunit"/>
    <property type="match status" value="1"/>
</dbReference>
<dbReference type="Gene3D" id="3.30.420.10">
    <property type="entry name" value="Ribonuclease H-like superfamily/Ribonuclease H"/>
    <property type="match status" value="1"/>
</dbReference>
<dbReference type="InterPro" id="IPR035968">
    <property type="entry name" value="ATP_synth_F1_ATPase_gsu"/>
</dbReference>
<keyword evidence="9" id="KW-0066">ATP synthesis</keyword>
<feature type="region of interest" description="Disordered" evidence="10">
    <location>
        <begin position="784"/>
        <end position="901"/>
    </location>
</feature>
<keyword evidence="13" id="KW-1185">Reference proteome</keyword>
<dbReference type="GO" id="GO:0005730">
    <property type="term" value="C:nucleolus"/>
    <property type="evidence" value="ECO:0007669"/>
    <property type="project" value="TreeGrafter"/>
</dbReference>
<dbReference type="InterPro" id="IPR023632">
    <property type="entry name" value="ATP_synth_F1_gsu_CS"/>
</dbReference>
<evidence type="ECO:0000313" key="13">
    <source>
        <dbReference type="Proteomes" id="UP000008021"/>
    </source>
</evidence>
<dbReference type="GO" id="GO:0071035">
    <property type="term" value="P:nuclear polyadenylation-dependent rRNA catabolic process"/>
    <property type="evidence" value="ECO:0007669"/>
    <property type="project" value="TreeGrafter"/>
</dbReference>
<feature type="compositionally biased region" description="Polar residues" evidence="10">
    <location>
        <begin position="101"/>
        <end position="111"/>
    </location>
</feature>
<keyword evidence="5" id="KW-0406">Ion transport</keyword>
<dbReference type="FunFam" id="3.30.420.10:FF:000079">
    <property type="entry name" value="Polynucleotidyl transferase ribonuclease H fold protein with HRDC domain"/>
    <property type="match status" value="1"/>
</dbReference>
<dbReference type="InterPro" id="IPR036397">
    <property type="entry name" value="RNaseH_sf"/>
</dbReference>
<evidence type="ECO:0000256" key="5">
    <source>
        <dbReference type="ARBA" id="ARBA00023065"/>
    </source>
</evidence>